<evidence type="ECO:0000256" key="11">
    <source>
        <dbReference type="ARBA" id="ARBA00048456"/>
    </source>
</evidence>
<dbReference type="Proteomes" id="UP000326759">
    <property type="component" value="Unassembled WGS sequence"/>
</dbReference>
<dbReference type="InterPro" id="IPR009448">
    <property type="entry name" value="UDP-g_GGtrans"/>
</dbReference>
<evidence type="ECO:0000256" key="8">
    <source>
        <dbReference type="ARBA" id="ARBA00022824"/>
    </source>
</evidence>
<dbReference type="PANTHER" id="PTHR11226:SF0">
    <property type="entry name" value="UDP-GLUCOSE:GLYCOPROTEIN GLUCOSYLTRANSFERASE"/>
    <property type="match status" value="1"/>
</dbReference>
<gene>
    <name evidence="18" type="primary">Uggt1</name>
    <name evidence="18" type="ORF">Anas_02841</name>
</gene>
<dbReference type="CDD" id="cd06432">
    <property type="entry name" value="GT8_HUGT1_C_like"/>
    <property type="match status" value="1"/>
</dbReference>
<dbReference type="GO" id="GO:0018279">
    <property type="term" value="P:protein N-linked glycosylation via asparagine"/>
    <property type="evidence" value="ECO:0007669"/>
    <property type="project" value="TreeGrafter"/>
</dbReference>
<comment type="cofactor">
    <cofactor evidence="1">
        <name>Ca(2+)</name>
        <dbReference type="ChEBI" id="CHEBI:29108"/>
    </cofactor>
</comment>
<feature type="domain" description="Glucosyltransferase 24 catalytic" evidence="17">
    <location>
        <begin position="1228"/>
        <end position="1494"/>
    </location>
</feature>
<keyword evidence="6 18" id="KW-0808">Transferase</keyword>
<evidence type="ECO:0000256" key="10">
    <source>
        <dbReference type="ARBA" id="ARBA00045874"/>
    </source>
</evidence>
<evidence type="ECO:0000259" key="17">
    <source>
        <dbReference type="Pfam" id="PF18404"/>
    </source>
</evidence>
<keyword evidence="7" id="KW-0732">Signal</keyword>
<name>A0A5N5SWU3_9CRUS</name>
<dbReference type="Pfam" id="PF18404">
    <property type="entry name" value="Glyco_transf_24"/>
    <property type="match status" value="1"/>
</dbReference>
<dbReference type="InterPro" id="IPR040497">
    <property type="entry name" value="Glyco_transf_24"/>
</dbReference>
<evidence type="ECO:0000256" key="9">
    <source>
        <dbReference type="ARBA" id="ARBA00023180"/>
    </source>
</evidence>
<feature type="domain" description="UGGT thioredoxin-like" evidence="15">
    <location>
        <begin position="433"/>
        <end position="684"/>
    </location>
</feature>
<feature type="domain" description="UGGT thioredoxin-like" evidence="13">
    <location>
        <begin position="40"/>
        <end position="221"/>
    </location>
</feature>
<dbReference type="InterPro" id="IPR040693">
    <property type="entry name" value="UGGT_TRXL_1"/>
</dbReference>
<feature type="compositionally biased region" description="Basic and acidic residues" evidence="12">
    <location>
        <begin position="1504"/>
        <end position="1516"/>
    </location>
</feature>
<dbReference type="Pfam" id="PF06427">
    <property type="entry name" value="UDP-g_GGTase"/>
    <property type="match status" value="1"/>
</dbReference>
<comment type="function">
    <text evidence="10">Recognizes glycoproteins with minor folding defects. Reglucosylates single N-glycans near the misfolded part of the protein, thus providing quality control for protein folding in the endoplasmic reticulum. Reglucosylated proteins are recognized by calreticulin for recycling to the endoplasmic reticulum and refolding or degradation.</text>
</comment>
<dbReference type="Pfam" id="PF18401">
    <property type="entry name" value="Thioredoxin_13"/>
    <property type="match status" value="1"/>
</dbReference>
<dbReference type="Pfam" id="PF18403">
    <property type="entry name" value="Thioredoxin_15"/>
    <property type="match status" value="1"/>
</dbReference>
<feature type="domain" description="UGGT thioredoxin-like" evidence="14">
    <location>
        <begin position="294"/>
        <end position="423"/>
    </location>
</feature>
<evidence type="ECO:0000259" key="15">
    <source>
        <dbReference type="Pfam" id="PF18402"/>
    </source>
</evidence>
<evidence type="ECO:0000256" key="4">
    <source>
        <dbReference type="ARBA" id="ARBA00006351"/>
    </source>
</evidence>
<dbReference type="SUPFAM" id="SSF53448">
    <property type="entry name" value="Nucleotide-diphospho-sugar transferases"/>
    <property type="match status" value="1"/>
</dbReference>
<dbReference type="Gene3D" id="3.90.550.10">
    <property type="entry name" value="Spore Coat Polysaccharide Biosynthesis Protein SpsA, Chain A"/>
    <property type="match status" value="1"/>
</dbReference>
<evidence type="ECO:0000259" key="13">
    <source>
        <dbReference type="Pfam" id="PF18400"/>
    </source>
</evidence>
<evidence type="ECO:0000313" key="18">
    <source>
        <dbReference type="EMBL" id="KAB7498467.1"/>
    </source>
</evidence>
<proteinExistence type="inferred from homology"/>
<accession>A0A5N5SWU3</accession>
<dbReference type="GO" id="GO:0005788">
    <property type="term" value="C:endoplasmic reticulum lumen"/>
    <property type="evidence" value="ECO:0007669"/>
    <property type="project" value="UniProtKB-SubCell"/>
</dbReference>
<evidence type="ECO:0000256" key="5">
    <source>
        <dbReference type="ARBA" id="ARBA00022676"/>
    </source>
</evidence>
<dbReference type="OrthoDB" id="27683at2759"/>
<comment type="subcellular location">
    <subcellularLocation>
        <location evidence="2">Endoplasmic reticulum lumen</location>
    </subcellularLocation>
</comment>
<evidence type="ECO:0000256" key="1">
    <source>
        <dbReference type="ARBA" id="ARBA00001913"/>
    </source>
</evidence>
<dbReference type="GO" id="GO:0003980">
    <property type="term" value="F:UDP-glucose:glycoprotein glucosyltransferase activity"/>
    <property type="evidence" value="ECO:0007669"/>
    <property type="project" value="InterPro"/>
</dbReference>
<evidence type="ECO:0000256" key="7">
    <source>
        <dbReference type="ARBA" id="ARBA00022729"/>
    </source>
</evidence>
<protein>
    <submittedName>
        <fullName evidence="18">UDP-glucose:glycoprotein glucosyltransferase 1</fullName>
    </submittedName>
</protein>
<evidence type="ECO:0000259" key="16">
    <source>
        <dbReference type="Pfam" id="PF18403"/>
    </source>
</evidence>
<keyword evidence="5" id="KW-0328">Glycosyltransferase</keyword>
<dbReference type="InterPro" id="IPR040692">
    <property type="entry name" value="UGGT_TRXL_3"/>
</dbReference>
<dbReference type="InterPro" id="IPR040525">
    <property type="entry name" value="UGGT_TRXL_4"/>
</dbReference>
<comment type="caution">
    <text evidence="18">The sequence shown here is derived from an EMBL/GenBank/DDBJ whole genome shotgun (WGS) entry which is preliminary data.</text>
</comment>
<feature type="region of interest" description="Disordered" evidence="12">
    <location>
        <begin position="1497"/>
        <end position="1516"/>
    </location>
</feature>
<evidence type="ECO:0000256" key="6">
    <source>
        <dbReference type="ARBA" id="ARBA00022679"/>
    </source>
</evidence>
<comment type="similarity">
    <text evidence="4">Belongs to the glycosyltransferase 8 family.</text>
</comment>
<organism evidence="18 19">
    <name type="scientific">Armadillidium nasatum</name>
    <dbReference type="NCBI Taxonomy" id="96803"/>
    <lineage>
        <taxon>Eukaryota</taxon>
        <taxon>Metazoa</taxon>
        <taxon>Ecdysozoa</taxon>
        <taxon>Arthropoda</taxon>
        <taxon>Crustacea</taxon>
        <taxon>Multicrustacea</taxon>
        <taxon>Malacostraca</taxon>
        <taxon>Eumalacostraca</taxon>
        <taxon>Peracarida</taxon>
        <taxon>Isopoda</taxon>
        <taxon>Oniscidea</taxon>
        <taxon>Crinocheta</taxon>
        <taxon>Armadillidiidae</taxon>
        <taxon>Armadillidium</taxon>
    </lineage>
</organism>
<reference evidence="18 19" key="1">
    <citation type="journal article" date="2019" name="PLoS Biol.">
        <title>Sex chromosomes control vertical transmission of feminizing Wolbachia symbionts in an isopod.</title>
        <authorList>
            <person name="Becking T."/>
            <person name="Chebbi M.A."/>
            <person name="Giraud I."/>
            <person name="Moumen B."/>
            <person name="Laverre T."/>
            <person name="Caubet Y."/>
            <person name="Peccoud J."/>
            <person name="Gilbert C."/>
            <person name="Cordaux R."/>
        </authorList>
    </citation>
    <scope>NUCLEOTIDE SEQUENCE [LARGE SCALE GENOMIC DNA]</scope>
    <source>
        <strain evidence="18">ANa2</strain>
        <tissue evidence="18">Whole body excluding digestive tract and cuticle</tissue>
    </source>
</reference>
<evidence type="ECO:0000256" key="12">
    <source>
        <dbReference type="SAM" id="MobiDB-lite"/>
    </source>
</evidence>
<dbReference type="InterPro" id="IPR029044">
    <property type="entry name" value="Nucleotide-diphossugar_trans"/>
</dbReference>
<evidence type="ECO:0000256" key="2">
    <source>
        <dbReference type="ARBA" id="ARBA00004319"/>
    </source>
</evidence>
<sequence length="1516" mass="173082">MKIIKFLYLIFIFIIQFLYCYSQSKIKPITTFLNAKWPDTPLLLESAEYLADESPATFWALIDSVNNNNLLGYFEKTDKEKFDFLLQIADKFLSPSQISLLKFSLALRVYSPKIESFRQIALDRGIQNAECDIVVDINGDLICDPSKLDSVVKTASKSQISVFTVDHIYPGGSEVSEVTAVLYGELGNAKVKEFHDKLKRYSELGEIRYIFRPYVHSPSSRKLRLSGYGVELQIKSTEYKAQDDTKLQEELKQEKDDEESDQEVEGFMFKKLKTLHPELKDNLNNLKSHLIASAEDMVPLKVWQLQHLSMQAAQRIMMSPEEERLSLFTNTAQNFPSQARSLTRTKVDDKMKKEILKNQNTFRSQVDIGPNDASLLINGMYFDLDYTDIYTLLDHVKNEQRVMERLFKLGMKGDKLNDLLSLDMSETKIEYGIDIRDSAVYWMNDIEKDKGYRRWPSSIGELLRPAYPGMLRSIRKNMHNIVIVADPSKKDAAEIFKFIDVFLSNTSPIRFGIVFAVNSDKKVTGYDDSGVAILSAFNYVVQSFEDNENANHKGLQFLIDLYATVTDDVTVDDVTGFFRKRYKSEDLDDVFGFDSDFDVGRQLARMFVDKGGFRSFPQALMNGVPLPEKYLTVDDFEEIILMEVMKNTQMLQRAVFKGEIDDGKDVIDWLMSMPNIMPRLNDRILSNKHSKFLDMSEKYESSLQKFEPDDFAALSIPQMTAVIANSCRYIAYKNDDTLRPLSVWVFADFETEQGRAVLLEAIKYTRESNGLRICAISNSANPGVFSKAVEVAQATLSPPVIRQFLVKILDSENATKIASGSKSVTDFIVTGMEEEAFKSRMSTFQMKILKMHSLYSSKVLGLTPGKTTVVANGRTLGSFTSNETFSDEDFALLERFFLSSVGEKVLKVLKDNESEKSSEVLMRVSSILQTKSQSKARTDVPVSSDQFSVVKIPARDPSSPAFELLAICDPASGAAQKLGQVLQILHQVLNANIRIVMNAIEKHSEMPLKSFYRFVLQAEPLFNGNGELEPGPLARFTGLPETTILTQNYHVPENWLVEVVKSIHDLDNIKLEQVESGVHSEFELEHLLLEGHCYEQSSGNPPRGLQFTLGTRENPLMVDTIVMANLGYFQLKANPGAMILRLRVGRSSDIYNIVSHEGTETPTGQDDVVVMINSFRSHVIKVKVTKKPDKQNVDLLADEDEESGGLWGTISSTFSKPDKDDDEEDKYINIFSVASGHLYERFLRIMMISVRKHSSKPVKFWLIKNFLSPNFKDSLSVLSKEYDFEYELVQYKWPRWLHQQTEKQRIIWGYKILFLDVLFPLDVKKIIFVDADQVVRADIKELYNFDLEGAPYGFVPFCDSRKEMEGFRFWKQGYWRSHLAGRKYHISALFVVDLKKFRRIAAGDRLRGQYQGLSQDPNSLSNLDQDLPNNMVHQVRIKSLPMEWLWCETWCDDDSKSYAKVIDLCNNPMTKEAKLEAAQRIILEWTEYDNSIKNTLSNISPNGNEKDLNGHLHQEL</sequence>
<evidence type="ECO:0000259" key="14">
    <source>
        <dbReference type="Pfam" id="PF18401"/>
    </source>
</evidence>
<keyword evidence="19" id="KW-1185">Reference proteome</keyword>
<dbReference type="InterPro" id="IPR040694">
    <property type="entry name" value="UGGT_TRXL_2"/>
</dbReference>
<comment type="catalytic activity">
    <reaction evidence="11">
        <text>N(4)-(alpha-D-Man-(1-&gt;2)-alpha-D-Man-(1-&gt;2)-alpha-D-Man-(1-&gt;3)-[alpha-D-Man-(1-&gt;2)-alpha-D-Man-(1-&gt;3)-[alpha-D-Man-(1-&gt;2)-alpha-D-Man-(1-&gt;6)]-alpha-D-Man-(1-&gt;6)]-beta-D-Man-(1-&gt;4)-beta-D-GlcNAc-(1-&gt;4)-beta-D-GlcNAc)-L-asparaginyl-[protein] (N-glucan mannose isomer 9A1,2,3B1,2,3) + UDP-alpha-D-glucose = N(4)-(alpha-D-Glc-(1-&gt;3)-alpha-D-Man-(1-&gt;2)-alpha-D-Man-(1-&gt;2)-alpha-D-Man-(1-&gt;3)-[alpha-D-Man-(1-&gt;2)-alpha-D-Man-(1-&gt;3)-[alpha-D-Man-(1-&gt;2)-alpha-D-Man-(1-&gt;6)]-alpha-D-Man-(1-&gt;6)]-beta-D-Man-(1-&gt;4)-beta-D-GlcNAc-(1-&gt;4)-beta-D-GlcNAc)-L-asparaginyl-[protein] + UDP + H(+)</text>
        <dbReference type="Rhea" id="RHEA:61304"/>
        <dbReference type="Rhea" id="RHEA-COMP:14356"/>
        <dbReference type="Rhea" id="RHEA-COMP:14357"/>
        <dbReference type="ChEBI" id="CHEBI:15378"/>
        <dbReference type="ChEBI" id="CHEBI:58223"/>
        <dbReference type="ChEBI" id="CHEBI:58885"/>
        <dbReference type="ChEBI" id="CHEBI:59080"/>
        <dbReference type="ChEBI" id="CHEBI:139493"/>
    </reaction>
</comment>
<dbReference type="Pfam" id="PF18402">
    <property type="entry name" value="Thioredoxin_14"/>
    <property type="match status" value="1"/>
</dbReference>
<feature type="domain" description="UDP-glucose:glycoprotein glucosyltransferase thioredoxin-like" evidence="16">
    <location>
        <begin position="719"/>
        <end position="928"/>
    </location>
</feature>
<dbReference type="FunFam" id="3.90.550.10:FF:000004">
    <property type="entry name" value="UDP-glucose glycoprotein glucosyltransferase 1"/>
    <property type="match status" value="1"/>
</dbReference>
<keyword evidence="8" id="KW-0256">Endoplasmic reticulum</keyword>
<dbReference type="GO" id="GO:0051082">
    <property type="term" value="F:unfolded protein binding"/>
    <property type="evidence" value="ECO:0007669"/>
    <property type="project" value="TreeGrafter"/>
</dbReference>
<keyword evidence="9" id="KW-0325">Glycoprotein</keyword>
<comment type="pathway">
    <text evidence="3">Protein modification; protein glycosylation.</text>
</comment>
<dbReference type="EMBL" id="SEYY01019262">
    <property type="protein sequence ID" value="KAB7498467.1"/>
    <property type="molecule type" value="Genomic_DNA"/>
</dbReference>
<evidence type="ECO:0000313" key="19">
    <source>
        <dbReference type="Proteomes" id="UP000326759"/>
    </source>
</evidence>
<dbReference type="Pfam" id="PF18400">
    <property type="entry name" value="Thioredoxin_12"/>
    <property type="match status" value="1"/>
</dbReference>
<evidence type="ECO:0000256" key="3">
    <source>
        <dbReference type="ARBA" id="ARBA00004922"/>
    </source>
</evidence>
<dbReference type="GO" id="GO:0036503">
    <property type="term" value="P:ERAD pathway"/>
    <property type="evidence" value="ECO:0007669"/>
    <property type="project" value="TreeGrafter"/>
</dbReference>
<dbReference type="PANTHER" id="PTHR11226">
    <property type="entry name" value="UDP-GLUCOSE GLYCOPROTEIN:GLUCOSYLTRANSFERASE"/>
    <property type="match status" value="1"/>
</dbReference>
<dbReference type="UniPathway" id="UPA00378"/>